<protein>
    <submittedName>
        <fullName evidence="1">Uncharacterized protein</fullName>
    </submittedName>
</protein>
<dbReference type="Proteomes" id="UP000774326">
    <property type="component" value="Unassembled WGS sequence"/>
</dbReference>
<gene>
    <name evidence="1" type="ORF">WICPIJ_008725</name>
</gene>
<evidence type="ECO:0000313" key="2">
    <source>
        <dbReference type="Proteomes" id="UP000774326"/>
    </source>
</evidence>
<comment type="caution">
    <text evidence="1">The sequence shown here is derived from an EMBL/GenBank/DDBJ whole genome shotgun (WGS) entry which is preliminary data.</text>
</comment>
<keyword evidence="2" id="KW-1185">Reference proteome</keyword>
<evidence type="ECO:0000313" key="1">
    <source>
        <dbReference type="EMBL" id="KAH3679117.1"/>
    </source>
</evidence>
<accession>A0A9P8PVV3</accession>
<sequence length="107" mass="11173">MAFCPPYLEATSPVYFGAEAALALFSCSAASLPVIPNPNLANVGVILSTDAAEAEPAAAVDEEEESEKEPNDLCGCGSDFIEEETTLPLAPKISSSDPFLFESLFGL</sequence>
<organism evidence="1 2">
    <name type="scientific">Wickerhamomyces pijperi</name>
    <name type="common">Yeast</name>
    <name type="synonym">Pichia pijperi</name>
    <dbReference type="NCBI Taxonomy" id="599730"/>
    <lineage>
        <taxon>Eukaryota</taxon>
        <taxon>Fungi</taxon>
        <taxon>Dikarya</taxon>
        <taxon>Ascomycota</taxon>
        <taxon>Saccharomycotina</taxon>
        <taxon>Saccharomycetes</taxon>
        <taxon>Phaffomycetales</taxon>
        <taxon>Wickerhamomycetaceae</taxon>
        <taxon>Wickerhamomyces</taxon>
    </lineage>
</organism>
<proteinExistence type="predicted"/>
<dbReference type="AlphaFoldDB" id="A0A9P8PVV3"/>
<name>A0A9P8PVV3_WICPI</name>
<reference evidence="1" key="2">
    <citation type="submission" date="2021-01" db="EMBL/GenBank/DDBJ databases">
        <authorList>
            <person name="Schikora-Tamarit M.A."/>
        </authorList>
    </citation>
    <scope>NUCLEOTIDE SEQUENCE</scope>
    <source>
        <strain evidence="1">CBS2887</strain>
    </source>
</reference>
<reference evidence="1" key="1">
    <citation type="journal article" date="2021" name="Open Biol.">
        <title>Shared evolutionary footprints suggest mitochondrial oxidative damage underlies multiple complex I losses in fungi.</title>
        <authorList>
            <person name="Schikora-Tamarit M.A."/>
            <person name="Marcet-Houben M."/>
            <person name="Nosek J."/>
            <person name="Gabaldon T."/>
        </authorList>
    </citation>
    <scope>NUCLEOTIDE SEQUENCE</scope>
    <source>
        <strain evidence="1">CBS2887</strain>
    </source>
</reference>
<dbReference type="EMBL" id="JAEUBG010005022">
    <property type="protein sequence ID" value="KAH3679117.1"/>
    <property type="molecule type" value="Genomic_DNA"/>
</dbReference>